<sequence length="319" mass="34880">MHQKMVMLVAVAGLAHSASGFATFAARIQSLQDQMIKQAKAADPTATWTVDAHSRGKACIIEDGEIWEKGCISVTLIEDGELSAVRAATISGRTGTSISEGARYSACALSFVLHAHSPLVPTLRGDARVFVVGDDEWYGGGLDLTPSYVEADDCEHFHASLSALCGTHGEASTYAEMKACCDEYFYLPCRKEHRGVGGIFFDDLAAAWAPALCEQMLSCALEPEGPYLPIVRKRQPLEYTEAQKQWQLLRRGRYIEFNLLYDRGVKFGLTPEAVERVLVSSPPLVAFKYKTSAEQPAGSPEAETLEVLRNPRDWLASAD</sequence>
<name>A0A7S0EWR2_9EUKA</name>
<evidence type="ECO:0000313" key="2">
    <source>
        <dbReference type="EMBL" id="CAD8495681.1"/>
    </source>
</evidence>
<dbReference type="SUPFAM" id="SSF102886">
    <property type="entry name" value="Coproporphyrinogen III oxidase"/>
    <property type="match status" value="1"/>
</dbReference>
<proteinExistence type="predicted"/>
<dbReference type="PANTHER" id="PTHR10755">
    <property type="entry name" value="COPROPORPHYRINOGEN III OXIDASE, MITOCHONDRIAL"/>
    <property type="match status" value="1"/>
</dbReference>
<dbReference type="EMBL" id="HBEP01023997">
    <property type="protein sequence ID" value="CAD8495681.1"/>
    <property type="molecule type" value="Transcribed_RNA"/>
</dbReference>
<reference evidence="2" key="1">
    <citation type="submission" date="2021-01" db="EMBL/GenBank/DDBJ databases">
        <authorList>
            <person name="Corre E."/>
            <person name="Pelletier E."/>
            <person name="Niang G."/>
            <person name="Scheremetjew M."/>
            <person name="Finn R."/>
            <person name="Kale V."/>
            <person name="Holt S."/>
            <person name="Cochrane G."/>
            <person name="Meng A."/>
            <person name="Brown T."/>
            <person name="Cohen L."/>
        </authorList>
    </citation>
    <scope>NUCLEOTIDE SEQUENCE</scope>
    <source>
        <strain evidence="2">CCMP1374</strain>
    </source>
</reference>
<dbReference type="GO" id="GO:0004109">
    <property type="term" value="F:coproporphyrinogen oxidase activity"/>
    <property type="evidence" value="ECO:0007669"/>
    <property type="project" value="InterPro"/>
</dbReference>
<dbReference type="PANTHER" id="PTHR10755:SF3">
    <property type="entry name" value="COPROPORPHYRINOGEN OXIDASE"/>
    <property type="match status" value="1"/>
</dbReference>
<dbReference type="GO" id="GO:0006782">
    <property type="term" value="P:protoporphyrinogen IX biosynthetic process"/>
    <property type="evidence" value="ECO:0007669"/>
    <property type="project" value="UniProtKB-UniPathway"/>
</dbReference>
<feature type="signal peptide" evidence="1">
    <location>
        <begin position="1"/>
        <end position="20"/>
    </location>
</feature>
<dbReference type="UniPathway" id="UPA00251">
    <property type="reaction ID" value="UER00322"/>
</dbReference>
<dbReference type="GO" id="GO:0005737">
    <property type="term" value="C:cytoplasm"/>
    <property type="evidence" value="ECO:0007669"/>
    <property type="project" value="TreeGrafter"/>
</dbReference>
<dbReference type="Pfam" id="PF01218">
    <property type="entry name" value="Coprogen_oxidas"/>
    <property type="match status" value="1"/>
</dbReference>
<dbReference type="PRINTS" id="PR00073">
    <property type="entry name" value="COPRGNOXDASE"/>
</dbReference>
<evidence type="ECO:0000256" key="1">
    <source>
        <dbReference type="SAM" id="SignalP"/>
    </source>
</evidence>
<dbReference type="InterPro" id="IPR036406">
    <property type="entry name" value="Coprogen_oxidase_aer_sf"/>
</dbReference>
<evidence type="ECO:0008006" key="3">
    <source>
        <dbReference type="Google" id="ProtNLM"/>
    </source>
</evidence>
<gene>
    <name evidence="2" type="ORF">PANT1444_LOCUS13583</name>
</gene>
<feature type="chain" id="PRO_5030588923" description="Coproporphyrinogen oxidase" evidence="1">
    <location>
        <begin position="21"/>
        <end position="319"/>
    </location>
</feature>
<organism evidence="2">
    <name type="scientific">Phaeocystis antarctica</name>
    <dbReference type="NCBI Taxonomy" id="33657"/>
    <lineage>
        <taxon>Eukaryota</taxon>
        <taxon>Haptista</taxon>
        <taxon>Haptophyta</taxon>
        <taxon>Prymnesiophyceae</taxon>
        <taxon>Phaeocystales</taxon>
        <taxon>Phaeocystaceae</taxon>
        <taxon>Phaeocystis</taxon>
    </lineage>
</organism>
<dbReference type="InterPro" id="IPR001260">
    <property type="entry name" value="Coprogen_oxidase_aer"/>
</dbReference>
<keyword evidence="1" id="KW-0732">Signal</keyword>
<dbReference type="AlphaFoldDB" id="A0A7S0EWR2"/>
<protein>
    <recommendedName>
        <fullName evidence="3">Coproporphyrinogen oxidase</fullName>
    </recommendedName>
</protein>
<dbReference type="Gene3D" id="3.40.1500.10">
    <property type="entry name" value="Coproporphyrinogen III oxidase, aerobic"/>
    <property type="match status" value="1"/>
</dbReference>
<accession>A0A7S0EWR2</accession>